<organism evidence="1 2">
    <name type="scientific">Jimgerdemannia flammicorona</name>
    <dbReference type="NCBI Taxonomy" id="994334"/>
    <lineage>
        <taxon>Eukaryota</taxon>
        <taxon>Fungi</taxon>
        <taxon>Fungi incertae sedis</taxon>
        <taxon>Mucoromycota</taxon>
        <taxon>Mucoromycotina</taxon>
        <taxon>Endogonomycetes</taxon>
        <taxon>Endogonales</taxon>
        <taxon>Endogonaceae</taxon>
        <taxon>Jimgerdemannia</taxon>
    </lineage>
</organism>
<dbReference type="EMBL" id="RBNI01007135">
    <property type="protein sequence ID" value="RUP45535.1"/>
    <property type="molecule type" value="Genomic_DNA"/>
</dbReference>
<keyword evidence="2" id="KW-1185">Reference proteome</keyword>
<protein>
    <submittedName>
        <fullName evidence="1">Uncharacterized protein</fullName>
    </submittedName>
</protein>
<dbReference type="PANTHER" id="PTHR47839:SF1">
    <property type="entry name" value="DOMAIN PROTEIN, PUTATIVE (AFU_ORTHOLOGUE AFUA_6G04830)-RELATED"/>
    <property type="match status" value="1"/>
</dbReference>
<name>A0A433D3Y4_9FUNG</name>
<comment type="caution">
    <text evidence="1">The sequence shown here is derived from an EMBL/GenBank/DDBJ whole genome shotgun (WGS) entry which is preliminary data.</text>
</comment>
<evidence type="ECO:0000313" key="1">
    <source>
        <dbReference type="EMBL" id="RUP45535.1"/>
    </source>
</evidence>
<evidence type="ECO:0000313" key="2">
    <source>
        <dbReference type="Proteomes" id="UP000268093"/>
    </source>
</evidence>
<dbReference type="Proteomes" id="UP000268093">
    <property type="component" value="Unassembled WGS sequence"/>
</dbReference>
<dbReference type="Pfam" id="PF12449">
    <property type="entry name" value="DUF3684"/>
    <property type="match status" value="1"/>
</dbReference>
<sequence length="129" mass="14766">MFTVNSVEIRIVQLDAMKASEWNSDIPLEKAKIILRIVTAKLDVRVSSKIKKKPLKQTEFSPIFNEEQHHFQRPHRISGPRGVYIGFRASQTTGCASHMTARFIPTVERDLINFNGNYIAVWNTELLAI</sequence>
<reference evidence="1 2" key="1">
    <citation type="journal article" date="2018" name="New Phytol.">
        <title>Phylogenomics of Endogonaceae and evolution of mycorrhizas within Mucoromycota.</title>
        <authorList>
            <person name="Chang Y."/>
            <person name="Desiro A."/>
            <person name="Na H."/>
            <person name="Sandor L."/>
            <person name="Lipzen A."/>
            <person name="Clum A."/>
            <person name="Barry K."/>
            <person name="Grigoriev I.V."/>
            <person name="Martin F.M."/>
            <person name="Stajich J.E."/>
            <person name="Smith M.E."/>
            <person name="Bonito G."/>
            <person name="Spatafora J.W."/>
        </authorList>
    </citation>
    <scope>NUCLEOTIDE SEQUENCE [LARGE SCALE GENOMIC DNA]</scope>
    <source>
        <strain evidence="1 2">GMNB39</strain>
    </source>
</reference>
<dbReference type="OrthoDB" id="10031156at2759"/>
<dbReference type="PANTHER" id="PTHR47839">
    <property type="entry name" value="DOMAIN PROTEIN, PUTATIVE (AFU_ORTHOLOGUE AFUA_6G04830)-RELATED"/>
    <property type="match status" value="1"/>
</dbReference>
<accession>A0A433D3Y4</accession>
<dbReference type="InterPro" id="IPR022155">
    <property type="entry name" value="DUF3684"/>
</dbReference>
<dbReference type="AlphaFoldDB" id="A0A433D3Y4"/>
<gene>
    <name evidence="1" type="ORF">BC936DRAFT_148045</name>
</gene>
<proteinExistence type="predicted"/>